<evidence type="ECO:0000313" key="15">
    <source>
        <dbReference type="EMBL" id="AWM31563.1"/>
    </source>
</evidence>
<keyword evidence="4 10" id="KW-0812">Transmembrane</keyword>
<evidence type="ECO:0000256" key="3">
    <source>
        <dbReference type="ARBA" id="ARBA00022452"/>
    </source>
</evidence>
<evidence type="ECO:0000256" key="6">
    <source>
        <dbReference type="ARBA" id="ARBA00023077"/>
    </source>
</evidence>
<organism evidence="15 16">
    <name type="scientific">Hymenobacter nivis</name>
    <dbReference type="NCBI Taxonomy" id="1850093"/>
    <lineage>
        <taxon>Bacteria</taxon>
        <taxon>Pseudomonadati</taxon>
        <taxon>Bacteroidota</taxon>
        <taxon>Cytophagia</taxon>
        <taxon>Cytophagales</taxon>
        <taxon>Hymenobacteraceae</taxon>
        <taxon>Hymenobacter</taxon>
    </lineage>
</organism>
<dbReference type="InterPro" id="IPR037066">
    <property type="entry name" value="Plug_dom_sf"/>
</dbReference>
<dbReference type="OrthoDB" id="1109239at2"/>
<feature type="signal peptide" evidence="12">
    <location>
        <begin position="1"/>
        <end position="35"/>
    </location>
</feature>
<dbReference type="SUPFAM" id="SSF56935">
    <property type="entry name" value="Porins"/>
    <property type="match status" value="1"/>
</dbReference>
<evidence type="ECO:0000313" key="16">
    <source>
        <dbReference type="Proteomes" id="UP000245999"/>
    </source>
</evidence>
<dbReference type="GO" id="GO:0044718">
    <property type="term" value="P:siderophore transmembrane transport"/>
    <property type="evidence" value="ECO:0007669"/>
    <property type="project" value="TreeGrafter"/>
</dbReference>
<dbReference type="PANTHER" id="PTHR30069">
    <property type="entry name" value="TONB-DEPENDENT OUTER MEMBRANE RECEPTOR"/>
    <property type="match status" value="1"/>
</dbReference>
<accession>A0A2Z3GDM5</accession>
<evidence type="ECO:0000259" key="14">
    <source>
        <dbReference type="Pfam" id="PF07715"/>
    </source>
</evidence>
<evidence type="ECO:0000256" key="1">
    <source>
        <dbReference type="ARBA" id="ARBA00004571"/>
    </source>
</evidence>
<keyword evidence="16" id="KW-1185">Reference proteome</keyword>
<keyword evidence="2 10" id="KW-0813">Transport</keyword>
<dbReference type="InterPro" id="IPR039426">
    <property type="entry name" value="TonB-dep_rcpt-like"/>
</dbReference>
<feature type="domain" description="TonB-dependent receptor-like beta-barrel" evidence="13">
    <location>
        <begin position="309"/>
        <end position="716"/>
    </location>
</feature>
<evidence type="ECO:0000256" key="12">
    <source>
        <dbReference type="SAM" id="SignalP"/>
    </source>
</evidence>
<dbReference type="GO" id="GO:0009279">
    <property type="term" value="C:cell outer membrane"/>
    <property type="evidence" value="ECO:0007669"/>
    <property type="project" value="UniProtKB-SubCell"/>
</dbReference>
<dbReference type="Pfam" id="PF07715">
    <property type="entry name" value="Plug"/>
    <property type="match status" value="1"/>
</dbReference>
<keyword evidence="8 15" id="KW-0675">Receptor</keyword>
<dbReference type="Proteomes" id="UP000245999">
    <property type="component" value="Chromosome"/>
</dbReference>
<feature type="chain" id="PRO_5016428406" evidence="12">
    <location>
        <begin position="36"/>
        <end position="742"/>
    </location>
</feature>
<keyword evidence="7 10" id="KW-0472">Membrane</keyword>
<keyword evidence="6 11" id="KW-0798">TonB box</keyword>
<dbReference type="Pfam" id="PF00593">
    <property type="entry name" value="TonB_dep_Rec_b-barrel"/>
    <property type="match status" value="1"/>
</dbReference>
<dbReference type="InterPro" id="IPR012910">
    <property type="entry name" value="Plug_dom"/>
</dbReference>
<dbReference type="Gene3D" id="2.40.170.20">
    <property type="entry name" value="TonB-dependent receptor, beta-barrel domain"/>
    <property type="match status" value="1"/>
</dbReference>
<dbReference type="PROSITE" id="PS52016">
    <property type="entry name" value="TONB_DEPENDENT_REC_3"/>
    <property type="match status" value="1"/>
</dbReference>
<dbReference type="AlphaFoldDB" id="A0A2Z3GDM5"/>
<evidence type="ECO:0000256" key="10">
    <source>
        <dbReference type="PROSITE-ProRule" id="PRU01360"/>
    </source>
</evidence>
<evidence type="ECO:0000256" key="2">
    <source>
        <dbReference type="ARBA" id="ARBA00022448"/>
    </source>
</evidence>
<comment type="similarity">
    <text evidence="10 11">Belongs to the TonB-dependent receptor family.</text>
</comment>
<feature type="domain" description="TonB-dependent receptor plug" evidence="14">
    <location>
        <begin position="64"/>
        <end position="168"/>
    </location>
</feature>
<keyword evidence="5 12" id="KW-0732">Signal</keyword>
<name>A0A2Z3GDM5_9BACT</name>
<dbReference type="PANTHER" id="PTHR30069:SF29">
    <property type="entry name" value="HEMOGLOBIN AND HEMOGLOBIN-HAPTOGLOBIN-BINDING PROTEIN 1-RELATED"/>
    <property type="match status" value="1"/>
</dbReference>
<evidence type="ECO:0000256" key="7">
    <source>
        <dbReference type="ARBA" id="ARBA00023136"/>
    </source>
</evidence>
<reference evidence="16" key="1">
    <citation type="submission" date="2018-04" db="EMBL/GenBank/DDBJ databases">
        <title>Complete genome of Antarctic heterotrophic bacterium Hymenobacter nivis.</title>
        <authorList>
            <person name="Terashima M."/>
        </authorList>
    </citation>
    <scope>NUCLEOTIDE SEQUENCE [LARGE SCALE GENOMIC DNA]</scope>
    <source>
        <strain evidence="16">NBRC 111535</strain>
    </source>
</reference>
<dbReference type="InterPro" id="IPR000531">
    <property type="entry name" value="Beta-barrel_TonB"/>
</dbReference>
<sequence length="742" mass="80861">MKKRFLSQQSQSPRPEIKLLLGAALLAGAAPAAWAQVVAPGDTLQRQSLNEVVVTANRAATPRNQVPQQIQVISQKDIQQTPAAEFTDVLKKNASVDIVQYPGLLAGVGIRGFRPQTDGLNQRALLLVDGRPAGTSNLATIDLGSVERVEVLKGPASALYGPQAMGGVVNVITRQSRGAIRTSLFAEYGSYQTVKFGGATGGNLTKRLDFDLSAGFFNRGQDYKLGGNGILRRALDASSATQTFADGTTKTVDDARGDNQRRDFTKLKYYAGALRLGYQLSEKWRVDVRGELFRAPTVQAPNDIFYGNLGPSSKDIERGNLDLSATGNYAHHQLFVRGYTSRETSNYNTLADYNNAPVPPYRSYQSQYLWKGLQAKDVITLGRQRLTVGIDHNEATSNSQVFNPDGSNGMPYSPNYALNTTGIYAQGQLSLLADKLVVTPGVRYDLITYNVKQTDLLTDFTPGKKTNPFFSPSLGAQYALTDGLRVHATIGRAYVTPDAFNVAGFSQTAPDSARQVAITQGNANLKNENSVTYDAGLRFGQATSGFSADATFFATRVANRITTRTANPVGETTAEGYVVSSRTTYVNANDSQIRGLEVEVGYDFGALADRRYLLRAFAGGTGIFKAQDVTNNVDGTRTVRDIYNVARLNGNLGVAFDSYQGITARLTGHYVGRRKDTDFTDVNYPQVEYPAYMTVDFSAGYTVAKHHTFSLLVNNLTNENYYEKRGYNLPGRNISGRYTIAF</sequence>
<evidence type="ECO:0000256" key="11">
    <source>
        <dbReference type="RuleBase" id="RU003357"/>
    </source>
</evidence>
<evidence type="ECO:0000256" key="4">
    <source>
        <dbReference type="ARBA" id="ARBA00022692"/>
    </source>
</evidence>
<protein>
    <submittedName>
        <fullName evidence="15">TonB-dependent receptor</fullName>
    </submittedName>
</protein>
<keyword evidence="9 10" id="KW-0998">Cell outer membrane</keyword>
<dbReference type="RefSeq" id="WP_109652385.1">
    <property type="nucleotide sequence ID" value="NZ_CP029145.1"/>
</dbReference>
<dbReference type="KEGG" id="hnv:DDQ68_01415"/>
<dbReference type="InterPro" id="IPR036942">
    <property type="entry name" value="Beta-barrel_TonB_sf"/>
</dbReference>
<evidence type="ECO:0000256" key="5">
    <source>
        <dbReference type="ARBA" id="ARBA00022729"/>
    </source>
</evidence>
<dbReference type="Gene3D" id="2.170.130.10">
    <property type="entry name" value="TonB-dependent receptor, plug domain"/>
    <property type="match status" value="1"/>
</dbReference>
<keyword evidence="3 10" id="KW-1134">Transmembrane beta strand</keyword>
<dbReference type="GO" id="GO:0015344">
    <property type="term" value="F:siderophore uptake transmembrane transporter activity"/>
    <property type="evidence" value="ECO:0007669"/>
    <property type="project" value="TreeGrafter"/>
</dbReference>
<dbReference type="CDD" id="cd01347">
    <property type="entry name" value="ligand_gated_channel"/>
    <property type="match status" value="1"/>
</dbReference>
<dbReference type="EMBL" id="CP029145">
    <property type="protein sequence ID" value="AWM31563.1"/>
    <property type="molecule type" value="Genomic_DNA"/>
</dbReference>
<evidence type="ECO:0000256" key="8">
    <source>
        <dbReference type="ARBA" id="ARBA00023170"/>
    </source>
</evidence>
<comment type="subcellular location">
    <subcellularLocation>
        <location evidence="1 10">Cell outer membrane</location>
        <topology evidence="1 10">Multi-pass membrane protein</topology>
    </subcellularLocation>
</comment>
<evidence type="ECO:0000259" key="13">
    <source>
        <dbReference type="Pfam" id="PF00593"/>
    </source>
</evidence>
<proteinExistence type="inferred from homology"/>
<evidence type="ECO:0000256" key="9">
    <source>
        <dbReference type="ARBA" id="ARBA00023237"/>
    </source>
</evidence>
<gene>
    <name evidence="15" type="ORF">DDQ68_01415</name>
</gene>